<comment type="caution">
    <text evidence="2">The sequence shown here is derived from an EMBL/GenBank/DDBJ whole genome shotgun (WGS) entry which is preliminary data.</text>
</comment>
<feature type="transmembrane region" description="Helical" evidence="1">
    <location>
        <begin position="141"/>
        <end position="157"/>
    </location>
</feature>
<feature type="transmembrane region" description="Helical" evidence="1">
    <location>
        <begin position="12"/>
        <end position="31"/>
    </location>
</feature>
<sequence length="158" mass="17429">MAATIITLINAFQASFAAYNLYLASISISNLRRYEEKSKKAAKYSNVAEHQLHKTRTTQASRTIAVFVSFASSAYLFLSSRFKFTASHYVSAFIAALNIAVLVAARTHVGRFWKGKAKVPLPGVGYYNEAITITQTVRLNMLYLIVGWVVGGGLGWIL</sequence>
<organism evidence="2 3">
    <name type="scientific">Hymenoscyphus albidus</name>
    <dbReference type="NCBI Taxonomy" id="595503"/>
    <lineage>
        <taxon>Eukaryota</taxon>
        <taxon>Fungi</taxon>
        <taxon>Dikarya</taxon>
        <taxon>Ascomycota</taxon>
        <taxon>Pezizomycotina</taxon>
        <taxon>Leotiomycetes</taxon>
        <taxon>Helotiales</taxon>
        <taxon>Helotiaceae</taxon>
        <taxon>Hymenoscyphus</taxon>
    </lineage>
</organism>
<keyword evidence="1" id="KW-0472">Membrane</keyword>
<dbReference type="EMBL" id="CAJVRM010000219">
    <property type="protein sequence ID" value="CAG8977467.1"/>
    <property type="molecule type" value="Genomic_DNA"/>
</dbReference>
<name>A0A9N9LRW7_9HELO</name>
<keyword evidence="1" id="KW-0812">Transmembrane</keyword>
<proteinExistence type="predicted"/>
<keyword evidence="1" id="KW-1133">Transmembrane helix</keyword>
<evidence type="ECO:0000313" key="2">
    <source>
        <dbReference type="EMBL" id="CAG8977467.1"/>
    </source>
</evidence>
<evidence type="ECO:0000256" key="1">
    <source>
        <dbReference type="SAM" id="Phobius"/>
    </source>
</evidence>
<accession>A0A9N9LRW7</accession>
<protein>
    <submittedName>
        <fullName evidence="2">Uncharacterized protein</fullName>
    </submittedName>
</protein>
<dbReference type="Proteomes" id="UP000701801">
    <property type="component" value="Unassembled WGS sequence"/>
</dbReference>
<gene>
    <name evidence="2" type="ORF">HYALB_00011816</name>
</gene>
<dbReference type="OrthoDB" id="5405107at2759"/>
<evidence type="ECO:0000313" key="3">
    <source>
        <dbReference type="Proteomes" id="UP000701801"/>
    </source>
</evidence>
<reference evidence="2" key="1">
    <citation type="submission" date="2021-07" db="EMBL/GenBank/DDBJ databases">
        <authorList>
            <person name="Durling M."/>
        </authorList>
    </citation>
    <scope>NUCLEOTIDE SEQUENCE</scope>
</reference>
<dbReference type="AlphaFoldDB" id="A0A9N9LRW7"/>
<feature type="transmembrane region" description="Helical" evidence="1">
    <location>
        <begin position="90"/>
        <end position="109"/>
    </location>
</feature>
<feature type="transmembrane region" description="Helical" evidence="1">
    <location>
        <begin position="60"/>
        <end position="78"/>
    </location>
</feature>
<keyword evidence="3" id="KW-1185">Reference proteome</keyword>